<keyword evidence="1" id="KW-0732">Signal</keyword>
<protein>
    <submittedName>
        <fullName evidence="3">Cytochrome c, class I</fullName>
    </submittedName>
</protein>
<dbReference type="STRING" id="392500.Swoo_1074"/>
<proteinExistence type="predicted"/>
<accession>B1KGN9</accession>
<evidence type="ECO:0000313" key="3">
    <source>
        <dbReference type="EMBL" id="ACA85367.1"/>
    </source>
</evidence>
<dbReference type="eggNOG" id="COG3474">
    <property type="taxonomic scope" value="Bacteria"/>
</dbReference>
<reference evidence="3 4" key="1">
    <citation type="submission" date="2008-02" db="EMBL/GenBank/DDBJ databases">
        <title>Complete sequence of Shewanella woodyi ATCC 51908.</title>
        <authorList>
            <consortium name="US DOE Joint Genome Institute"/>
            <person name="Copeland A."/>
            <person name="Lucas S."/>
            <person name="Lapidus A."/>
            <person name="Glavina del Rio T."/>
            <person name="Dalin E."/>
            <person name="Tice H."/>
            <person name="Bruce D."/>
            <person name="Goodwin L."/>
            <person name="Pitluck S."/>
            <person name="Sims D."/>
            <person name="Brettin T."/>
            <person name="Detter J.C."/>
            <person name="Han C."/>
            <person name="Kuske C.R."/>
            <person name="Schmutz J."/>
            <person name="Larimer F."/>
            <person name="Land M."/>
            <person name="Hauser L."/>
            <person name="Kyrpides N."/>
            <person name="Lykidis A."/>
            <person name="Zhao J.-S."/>
            <person name="Richardson P."/>
        </authorList>
    </citation>
    <scope>NUCLEOTIDE SEQUENCE [LARGE SCALE GENOMIC DNA]</scope>
    <source>
        <strain evidence="4">ATCC 51908 / MS32</strain>
    </source>
</reference>
<dbReference type="Gene3D" id="3.50.70.20">
    <property type="entry name" value="Cytochrome P460"/>
    <property type="match status" value="1"/>
</dbReference>
<dbReference type="AlphaFoldDB" id="B1KGN9"/>
<evidence type="ECO:0000313" key="4">
    <source>
        <dbReference type="Proteomes" id="UP000002168"/>
    </source>
</evidence>
<dbReference type="InterPro" id="IPR032033">
    <property type="entry name" value="Cytochrome_P460"/>
</dbReference>
<dbReference type="Proteomes" id="UP000002168">
    <property type="component" value="Chromosome"/>
</dbReference>
<dbReference type="KEGG" id="swd:Swoo_1074"/>
<evidence type="ECO:0000259" key="2">
    <source>
        <dbReference type="Pfam" id="PF16694"/>
    </source>
</evidence>
<keyword evidence="4" id="KW-1185">Reference proteome</keyword>
<dbReference type="EMBL" id="CP000961">
    <property type="protein sequence ID" value="ACA85367.1"/>
    <property type="molecule type" value="Genomic_DNA"/>
</dbReference>
<gene>
    <name evidence="3" type="ordered locus">Swoo_1074</name>
</gene>
<feature type="domain" description="Cytochrome P460" evidence="2">
    <location>
        <begin position="41"/>
        <end position="175"/>
    </location>
</feature>
<dbReference type="Pfam" id="PF16694">
    <property type="entry name" value="Cytochrome_P460"/>
    <property type="match status" value="1"/>
</dbReference>
<dbReference type="HOGENOM" id="CLU_106310_1_0_6"/>
<dbReference type="CDD" id="cd20750">
    <property type="entry name" value="cyt_c_I"/>
    <property type="match status" value="1"/>
</dbReference>
<sequence precursor="true">MKATCFNSIYAALILIGLATPVLAQEIFSPSVDKSGNISFPADYRSTMEHLGSWFVPTGGASGFHHVYTEMESVEYFQKNGVFPDGAVLVKELLVSEANNYTTGEGVHSANGEYKQWFVMVKDSQNRFTDNPVWGDGWGWALFKPGNTSKNLATDYKKDCLACHVPAKGTDWIYTQAYPALSE</sequence>
<name>B1KGN9_SHEWM</name>
<feature type="signal peptide" evidence="1">
    <location>
        <begin position="1"/>
        <end position="24"/>
    </location>
</feature>
<dbReference type="InterPro" id="IPR038142">
    <property type="entry name" value="Cytochrome_P460_sp"/>
</dbReference>
<evidence type="ECO:0000256" key="1">
    <source>
        <dbReference type="SAM" id="SignalP"/>
    </source>
</evidence>
<organism evidence="3 4">
    <name type="scientific">Shewanella woodyi (strain ATCC 51908 / MS32)</name>
    <dbReference type="NCBI Taxonomy" id="392500"/>
    <lineage>
        <taxon>Bacteria</taxon>
        <taxon>Pseudomonadati</taxon>
        <taxon>Pseudomonadota</taxon>
        <taxon>Gammaproteobacteria</taxon>
        <taxon>Alteromonadales</taxon>
        <taxon>Shewanellaceae</taxon>
        <taxon>Shewanella</taxon>
    </lineage>
</organism>
<feature type="chain" id="PRO_5002767043" evidence="1">
    <location>
        <begin position="25"/>
        <end position="183"/>
    </location>
</feature>
<dbReference type="RefSeq" id="WP_012323713.1">
    <property type="nucleotide sequence ID" value="NC_010506.1"/>
</dbReference>